<feature type="compositionally biased region" description="Low complexity" evidence="1">
    <location>
        <begin position="192"/>
        <end position="205"/>
    </location>
</feature>
<reference evidence="2" key="1">
    <citation type="journal article" date="2013" name="Genetics">
        <title>The draft genome and transcriptome of Panagrellus redivivus are shaped by the harsh demands of a free-living lifestyle.</title>
        <authorList>
            <person name="Srinivasan J."/>
            <person name="Dillman A.R."/>
            <person name="Macchietto M.G."/>
            <person name="Heikkinen L."/>
            <person name="Lakso M."/>
            <person name="Fracchia K.M."/>
            <person name="Antoshechkin I."/>
            <person name="Mortazavi A."/>
            <person name="Wong G."/>
            <person name="Sternberg P.W."/>
        </authorList>
    </citation>
    <scope>NUCLEOTIDE SEQUENCE [LARGE SCALE GENOMIC DNA]</scope>
    <source>
        <strain evidence="2">MT8872</strain>
    </source>
</reference>
<feature type="region of interest" description="Disordered" evidence="1">
    <location>
        <begin position="187"/>
        <end position="208"/>
    </location>
</feature>
<dbReference type="WBParaSite" id="Pan_g892.t1">
    <property type="protein sequence ID" value="Pan_g892.t1"/>
    <property type="gene ID" value="Pan_g892"/>
</dbReference>
<accession>A0A7E4WAF3</accession>
<feature type="compositionally biased region" description="Low complexity" evidence="1">
    <location>
        <begin position="144"/>
        <end position="158"/>
    </location>
</feature>
<feature type="compositionally biased region" description="Polar residues" evidence="1">
    <location>
        <begin position="355"/>
        <end position="377"/>
    </location>
</feature>
<feature type="compositionally biased region" description="Low complexity" evidence="1">
    <location>
        <begin position="614"/>
        <end position="638"/>
    </location>
</feature>
<feature type="region of interest" description="Disordered" evidence="1">
    <location>
        <begin position="111"/>
        <end position="158"/>
    </location>
</feature>
<name>A0A7E4WAF3_PANRE</name>
<evidence type="ECO:0000256" key="1">
    <source>
        <dbReference type="SAM" id="MobiDB-lite"/>
    </source>
</evidence>
<feature type="region of interest" description="Disordered" evidence="1">
    <location>
        <begin position="351"/>
        <end position="536"/>
    </location>
</feature>
<feature type="compositionally biased region" description="Basic and acidic residues" evidence="1">
    <location>
        <begin position="446"/>
        <end position="485"/>
    </location>
</feature>
<organism evidence="2 3">
    <name type="scientific">Panagrellus redivivus</name>
    <name type="common">Microworm</name>
    <dbReference type="NCBI Taxonomy" id="6233"/>
    <lineage>
        <taxon>Eukaryota</taxon>
        <taxon>Metazoa</taxon>
        <taxon>Ecdysozoa</taxon>
        <taxon>Nematoda</taxon>
        <taxon>Chromadorea</taxon>
        <taxon>Rhabditida</taxon>
        <taxon>Tylenchina</taxon>
        <taxon>Panagrolaimomorpha</taxon>
        <taxon>Panagrolaimoidea</taxon>
        <taxon>Panagrolaimidae</taxon>
        <taxon>Panagrellus</taxon>
    </lineage>
</organism>
<evidence type="ECO:0000313" key="2">
    <source>
        <dbReference type="Proteomes" id="UP000492821"/>
    </source>
</evidence>
<feature type="compositionally biased region" description="Acidic residues" evidence="1">
    <location>
        <begin position="590"/>
        <end position="600"/>
    </location>
</feature>
<feature type="region of interest" description="Disordered" evidence="1">
    <location>
        <begin position="284"/>
        <end position="305"/>
    </location>
</feature>
<protein>
    <submittedName>
        <fullName evidence="3">Uncharacterized protein</fullName>
    </submittedName>
</protein>
<evidence type="ECO:0000313" key="3">
    <source>
        <dbReference type="WBParaSite" id="Pan_g892.t1"/>
    </source>
</evidence>
<keyword evidence="2" id="KW-1185">Reference proteome</keyword>
<sequence>MNERNALRPGKVYKCEWHQHSKVGSGSVHVLAAEKLRYVPPLGSVIETHTPATRWSVPGERNSSHVVGRLPHRITDASKGRAVNPFARQRPFTQITHSNCTLSASDILTSVMSSDKSTPTSGKPDGDASAPESPRSYAAVVQGEPEAPAHAPAPSSAMPAMSEATLRLFENADMVFAATRAVLAKEKEKEAAASPPTTSSPATASLPGRKEVQLASPLPVAPQPDVRAEALRSPSPAVASPIRAPAPSSPLLPSPLGAVSHPVLMVVTDKVLDETRRLLQRENAAAPVAASSIASPAPASDPLQEPSYEVPSAFYAPLEPLEWAVSASSPVKASPKAVNSDASIPFDDTEDLVQADSSGNGTNSIATPPKTPETSGQEAVRVLRDEATATPNILHQHQRQYIELDGTPEKPILDVTEPEASSGSFKDPSWYEKKTFRTPTPSKQAKTPDESATKKPRISEEEGKEETADNDSDAERPANDTEEAPKPAPSTPRSPAKRPRSPTPDRQEERPILQAVRRSRRAQSAPGSTKAPLISVAERQEIMRHKEHRCPDCDQECRYVNMDDDASETEEVVVVPPATPRSERGFSPEPMDDMDFDNAVEDAAIPEPAPFEPFSPAASPVHRSNSPVSRSVSPTPTVADSVSEISLAPSSRRASPIRDLFCPRCHRDCNCPHVENPNIDFAPAPVRRPRGPRRVSTEEAWARMAHVDDIIGVDLPAPEPVLKESLEVFDA</sequence>
<feature type="region of interest" description="Disordered" evidence="1">
    <location>
        <begin position="568"/>
        <end position="653"/>
    </location>
</feature>
<feature type="compositionally biased region" description="Polar residues" evidence="1">
    <location>
        <begin position="111"/>
        <end position="121"/>
    </location>
</feature>
<dbReference type="AlphaFoldDB" id="A0A7E4WAF3"/>
<dbReference type="Proteomes" id="UP000492821">
    <property type="component" value="Unassembled WGS sequence"/>
</dbReference>
<proteinExistence type="predicted"/>
<reference evidence="3" key="2">
    <citation type="submission" date="2020-10" db="UniProtKB">
        <authorList>
            <consortium name="WormBaseParasite"/>
        </authorList>
    </citation>
    <scope>IDENTIFICATION</scope>
</reference>
<feature type="compositionally biased region" description="Low complexity" evidence="1">
    <location>
        <begin position="284"/>
        <end position="302"/>
    </location>
</feature>